<dbReference type="SUPFAM" id="SSF81301">
    <property type="entry name" value="Nucleotidyltransferase"/>
    <property type="match status" value="1"/>
</dbReference>
<dbReference type="GO" id="GO:0042256">
    <property type="term" value="P:cytosolic ribosome assembly"/>
    <property type="evidence" value="ECO:0007669"/>
    <property type="project" value="UniProtKB-UniRule"/>
</dbReference>
<gene>
    <name evidence="2" type="primary">rsfS</name>
    <name evidence="3" type="ORF">CALK_2026</name>
</gene>
<accession>U7D550</accession>
<dbReference type="GO" id="GO:0017148">
    <property type="term" value="P:negative regulation of translation"/>
    <property type="evidence" value="ECO:0007669"/>
    <property type="project" value="UniProtKB-UniRule"/>
</dbReference>
<protein>
    <recommendedName>
        <fullName evidence="2">Ribosomal silencing factor RsfS</fullName>
    </recommendedName>
</protein>
<dbReference type="PANTHER" id="PTHR21043:SF0">
    <property type="entry name" value="MITOCHONDRIAL ASSEMBLY OF RIBOSOMAL LARGE SUBUNIT PROTEIN 1"/>
    <property type="match status" value="1"/>
</dbReference>
<comment type="similarity">
    <text evidence="1 2">Belongs to the Iojap/RsfS family.</text>
</comment>
<dbReference type="PANTHER" id="PTHR21043">
    <property type="entry name" value="IOJAP SUPERFAMILY ORTHOLOG"/>
    <property type="match status" value="1"/>
</dbReference>
<evidence type="ECO:0000313" key="4">
    <source>
        <dbReference type="Proteomes" id="UP000017148"/>
    </source>
</evidence>
<dbReference type="Gene3D" id="3.30.460.10">
    <property type="entry name" value="Beta Polymerase, domain 2"/>
    <property type="match status" value="1"/>
</dbReference>
<name>U7D550_9BACT</name>
<dbReference type="OrthoDB" id="9793681at2"/>
<reference evidence="3 4" key="1">
    <citation type="journal article" date="2013" name="Environ. Microbiol.">
        <title>Genome analysis of Chitinivibrio alkaliphilus gen. nov., sp. nov., a novel extremely haloalkaliphilic anaerobic chitinolytic bacterium from the candidate phylum Termite Group 3.</title>
        <authorList>
            <person name="Sorokin D.Y."/>
            <person name="Gumerov V.M."/>
            <person name="Rakitin A.L."/>
            <person name="Beletsky A.V."/>
            <person name="Damste J.S."/>
            <person name="Muyzer G."/>
            <person name="Mardanov A.V."/>
            <person name="Ravin N.V."/>
        </authorList>
    </citation>
    <scope>NUCLEOTIDE SEQUENCE [LARGE SCALE GENOMIC DNA]</scope>
    <source>
        <strain evidence="3 4">ACht1</strain>
    </source>
</reference>
<dbReference type="GO" id="GO:0005737">
    <property type="term" value="C:cytoplasm"/>
    <property type="evidence" value="ECO:0007669"/>
    <property type="project" value="UniProtKB-SubCell"/>
</dbReference>
<dbReference type="HAMAP" id="MF_01477">
    <property type="entry name" value="Iojap_RsfS"/>
    <property type="match status" value="1"/>
</dbReference>
<keyword evidence="2" id="KW-0678">Repressor</keyword>
<dbReference type="InterPro" id="IPR004394">
    <property type="entry name" value="Iojap/RsfS/C7orf30"/>
</dbReference>
<dbReference type="Pfam" id="PF02410">
    <property type="entry name" value="RsfS"/>
    <property type="match status" value="1"/>
</dbReference>
<dbReference type="AlphaFoldDB" id="U7D550"/>
<evidence type="ECO:0000256" key="2">
    <source>
        <dbReference type="HAMAP-Rule" id="MF_01477"/>
    </source>
</evidence>
<comment type="function">
    <text evidence="2">Functions as a ribosomal silencing factor. Interacts with ribosomal protein uL14 (rplN), blocking formation of intersubunit bridge B8. Prevents association of the 30S and 50S ribosomal subunits and the formation of functional ribosomes, thus repressing translation.</text>
</comment>
<proteinExistence type="inferred from homology"/>
<evidence type="ECO:0000256" key="1">
    <source>
        <dbReference type="ARBA" id="ARBA00010574"/>
    </source>
</evidence>
<dbReference type="Proteomes" id="UP000017148">
    <property type="component" value="Unassembled WGS sequence"/>
</dbReference>
<comment type="subunit">
    <text evidence="2">Interacts with ribosomal protein uL14 (rplN).</text>
</comment>
<dbReference type="RefSeq" id="WP_022637443.1">
    <property type="nucleotide sequence ID" value="NZ_ASJR01000020.1"/>
</dbReference>
<dbReference type="STRING" id="1313304.CALK_2026"/>
<dbReference type="EMBL" id="ASJR01000020">
    <property type="protein sequence ID" value="ERP31068.1"/>
    <property type="molecule type" value="Genomic_DNA"/>
</dbReference>
<dbReference type="GO" id="GO:0090071">
    <property type="term" value="P:negative regulation of ribosome biogenesis"/>
    <property type="evidence" value="ECO:0007669"/>
    <property type="project" value="UniProtKB-UniRule"/>
</dbReference>
<keyword evidence="2" id="KW-0963">Cytoplasm</keyword>
<dbReference type="InterPro" id="IPR043519">
    <property type="entry name" value="NT_sf"/>
</dbReference>
<sequence>MIFEAIQQEPHLLSILNLMLETKAENIRVIHTGETSTVSDWTVICEGTNFNHVRAIAMAIKQEMKQEDQYVDHTEGQDHNRWILLDYLDIVVHIMLPELRNYYKIEAFLEENSQMTITEEEYQKLLPPKNY</sequence>
<comment type="caution">
    <text evidence="3">The sequence shown here is derived from an EMBL/GenBank/DDBJ whole genome shotgun (WGS) entry which is preliminary data.</text>
</comment>
<keyword evidence="4" id="KW-1185">Reference proteome</keyword>
<dbReference type="GO" id="GO:0043023">
    <property type="term" value="F:ribosomal large subunit binding"/>
    <property type="evidence" value="ECO:0007669"/>
    <property type="project" value="TreeGrafter"/>
</dbReference>
<keyword evidence="2" id="KW-0810">Translation regulation</keyword>
<dbReference type="NCBIfam" id="TIGR00090">
    <property type="entry name" value="rsfS_iojap_ybeB"/>
    <property type="match status" value="1"/>
</dbReference>
<dbReference type="PATRIC" id="fig|1313304.3.peg.1932"/>
<comment type="subcellular location">
    <subcellularLocation>
        <location evidence="2">Cytoplasm</location>
    </subcellularLocation>
</comment>
<evidence type="ECO:0000313" key="3">
    <source>
        <dbReference type="EMBL" id="ERP31068.1"/>
    </source>
</evidence>
<organism evidence="3 4">
    <name type="scientific">Chitinivibrio alkaliphilus ACht1</name>
    <dbReference type="NCBI Taxonomy" id="1313304"/>
    <lineage>
        <taxon>Bacteria</taxon>
        <taxon>Pseudomonadati</taxon>
        <taxon>Fibrobacterota</taxon>
        <taxon>Chitinivibrionia</taxon>
        <taxon>Chitinivibrionales</taxon>
        <taxon>Chitinivibrionaceae</taxon>
        <taxon>Chitinivibrio</taxon>
    </lineage>
</organism>
<dbReference type="eggNOG" id="COG0799">
    <property type="taxonomic scope" value="Bacteria"/>
</dbReference>